<sequence>MKQILLRLLVLMVFMASAAFMGCAHVDTSTDQAIGIIATSEAFKSFKGEFENTEYYKKHKPKSLAVLPFKGLEAKDYSIDFESENPAGVVRRGMYNHIASLPFKDLELYNTDKLLKNAGFKDVRQIEALIAENPKKLRSILGVDAAVTGHVTHFDRIFVGIYSQVAVGVEVNMWDLKTGNLLWRAKHVSRAHAGGISVSPIGLIVATVASVWNLRATEMLSQTDDLFREIISTIDLPESERVTQVSPPRIDMFAAMNTGKPFTIGKKVAFRLIGDPNNSAYVDLGDFKAGIELTPVPGNVKQALQTEVLEAIKKTYKDTGHTLTPELLAAVKEELASREIYEGTYTVEPGEQSYGMMAKGYLVSPAGTQGTALDAANIVDIDGLPPQPVKGLKAESLDNKIKLSWSLSPEDDLTGYEIWLSSTPLSGYSPVAESEKTEAIIEDLSNFTKVYVQIRAFDKAANAGDFSKYIEAVPLPEPGLYDLPQPGPALSGIVAAKILLVADKNPYTVLSDLTITSGGVLYIEPGVKILFAPDTALKVAGGDFLAYGMGSKPIHFAPQTSTSEPGSWQGVILESAKRSVLRHVTIEGAATGLTIDNSAPFIISATVTRSSQAGLYLKDNAKPNISCSKFVGNEGQGAIVIEGEGLAPIIRNNVFKDNHPFQVQSYTPLEIDLTGNYWGRSDPEEDWFLGEVVWKPALAKPTAPCPVR</sequence>
<dbReference type="InterPro" id="IPR008517">
    <property type="entry name" value="GNA1162-like"/>
</dbReference>
<evidence type="ECO:0000313" key="4">
    <source>
        <dbReference type="Proteomes" id="UP000605201"/>
    </source>
</evidence>
<accession>A0A8J6P6H1</accession>
<feature type="signal peptide" evidence="1">
    <location>
        <begin position="1"/>
        <end position="18"/>
    </location>
</feature>
<comment type="caution">
    <text evidence="3">The sequence shown here is derived from an EMBL/GenBank/DDBJ whole genome shotgun (WGS) entry which is preliminary data.</text>
</comment>
<dbReference type="SUPFAM" id="SSF51126">
    <property type="entry name" value="Pectin lyase-like"/>
    <property type="match status" value="1"/>
</dbReference>
<dbReference type="Gene3D" id="3.40.50.10610">
    <property type="entry name" value="ABC-type transport auxiliary lipoprotein component"/>
    <property type="match status" value="1"/>
</dbReference>
<keyword evidence="3" id="KW-0449">Lipoprotein</keyword>
<dbReference type="EMBL" id="JACNIG010000315">
    <property type="protein sequence ID" value="MBC8433646.1"/>
    <property type="molecule type" value="Genomic_DNA"/>
</dbReference>
<gene>
    <name evidence="3" type="ORF">H8D96_17190</name>
</gene>
<dbReference type="SMART" id="SM00060">
    <property type="entry name" value="FN3"/>
    <property type="match status" value="1"/>
</dbReference>
<proteinExistence type="predicted"/>
<reference evidence="3 4" key="1">
    <citation type="submission" date="2020-08" db="EMBL/GenBank/DDBJ databases">
        <title>Bridging the membrane lipid divide: bacteria of the FCB group superphylum have the potential to synthesize archaeal ether lipids.</title>
        <authorList>
            <person name="Villanueva L."/>
            <person name="Von Meijenfeldt F.A.B."/>
            <person name="Westbye A.B."/>
            <person name="Yadav S."/>
            <person name="Hopmans E.C."/>
            <person name="Dutilh B.E."/>
            <person name="Sinninghe Damste J.S."/>
        </authorList>
    </citation>
    <scope>NUCLEOTIDE SEQUENCE [LARGE SCALE GENOMIC DNA]</scope>
    <source>
        <strain evidence="3">NIOZ-UU17</strain>
    </source>
</reference>
<dbReference type="InterPro" id="IPR011050">
    <property type="entry name" value="Pectin_lyase_fold/virulence"/>
</dbReference>
<evidence type="ECO:0000313" key="3">
    <source>
        <dbReference type="EMBL" id="MBC8433646.1"/>
    </source>
</evidence>
<dbReference type="Pfam" id="PF05643">
    <property type="entry name" value="GNA1162-like"/>
    <property type="match status" value="1"/>
</dbReference>
<organism evidence="3 4">
    <name type="scientific">Candidatus Desulfatibia vada</name>
    <dbReference type="NCBI Taxonomy" id="2841696"/>
    <lineage>
        <taxon>Bacteria</taxon>
        <taxon>Pseudomonadati</taxon>
        <taxon>Thermodesulfobacteriota</taxon>
        <taxon>Desulfobacteria</taxon>
        <taxon>Desulfobacterales</taxon>
        <taxon>Desulfobacterales incertae sedis</taxon>
        <taxon>Candidatus Desulfatibia</taxon>
    </lineage>
</organism>
<feature type="chain" id="PRO_5035220911" evidence="1">
    <location>
        <begin position="19"/>
        <end position="708"/>
    </location>
</feature>
<dbReference type="InterPro" id="IPR012334">
    <property type="entry name" value="Pectin_lyas_fold"/>
</dbReference>
<feature type="domain" description="Fibronectin type-III" evidence="2">
    <location>
        <begin position="385"/>
        <end position="478"/>
    </location>
</feature>
<evidence type="ECO:0000259" key="2">
    <source>
        <dbReference type="PROSITE" id="PS50853"/>
    </source>
</evidence>
<dbReference type="InterPro" id="IPR003961">
    <property type="entry name" value="FN3_dom"/>
</dbReference>
<dbReference type="Gene3D" id="2.60.40.10">
    <property type="entry name" value="Immunoglobulins"/>
    <property type="match status" value="1"/>
</dbReference>
<dbReference type="AlphaFoldDB" id="A0A8J6P6H1"/>
<dbReference type="InterPro" id="IPR036116">
    <property type="entry name" value="FN3_sf"/>
</dbReference>
<keyword evidence="1" id="KW-0732">Signal</keyword>
<dbReference type="SUPFAM" id="SSF49265">
    <property type="entry name" value="Fibronectin type III"/>
    <property type="match status" value="1"/>
</dbReference>
<protein>
    <submittedName>
        <fullName evidence="3">DUF799 family lipoprotein</fullName>
    </submittedName>
</protein>
<dbReference type="PROSITE" id="PS51257">
    <property type="entry name" value="PROKAR_LIPOPROTEIN"/>
    <property type="match status" value="1"/>
</dbReference>
<dbReference type="Proteomes" id="UP000605201">
    <property type="component" value="Unassembled WGS sequence"/>
</dbReference>
<dbReference type="PROSITE" id="PS50853">
    <property type="entry name" value="FN3"/>
    <property type="match status" value="1"/>
</dbReference>
<evidence type="ECO:0000256" key="1">
    <source>
        <dbReference type="SAM" id="SignalP"/>
    </source>
</evidence>
<dbReference type="InterPro" id="IPR013783">
    <property type="entry name" value="Ig-like_fold"/>
</dbReference>
<dbReference type="InterPro" id="IPR007742">
    <property type="entry name" value="NosD_dom"/>
</dbReference>
<name>A0A8J6P6H1_9BACT</name>
<dbReference type="Pfam" id="PF05048">
    <property type="entry name" value="NosD"/>
    <property type="match status" value="1"/>
</dbReference>
<dbReference type="Gene3D" id="2.160.20.10">
    <property type="entry name" value="Single-stranded right-handed beta-helix, Pectin lyase-like"/>
    <property type="match status" value="1"/>
</dbReference>